<dbReference type="NCBIfam" id="NF002060">
    <property type="entry name" value="PRK00892.1"/>
    <property type="match status" value="1"/>
</dbReference>
<dbReference type="Proteomes" id="UP000326837">
    <property type="component" value="Chromosome"/>
</dbReference>
<dbReference type="Gene3D" id="3.40.1390.10">
    <property type="entry name" value="MurE/MurF, N-terminal domain"/>
    <property type="match status" value="1"/>
</dbReference>
<evidence type="ECO:0000313" key="8">
    <source>
        <dbReference type="Proteomes" id="UP000326837"/>
    </source>
</evidence>
<dbReference type="InterPro" id="IPR011004">
    <property type="entry name" value="Trimer_LpxA-like_sf"/>
</dbReference>
<dbReference type="GO" id="GO:0103118">
    <property type="term" value="F:UDP-3-O-[(3R)-3-hydroxyacyl]-glucosamine N-acyltransferase activity"/>
    <property type="evidence" value="ECO:0007669"/>
    <property type="project" value="UniProtKB-EC"/>
</dbReference>
<dbReference type="InterPro" id="IPR007691">
    <property type="entry name" value="LpxD"/>
</dbReference>
<gene>
    <name evidence="6" type="primary">lpxD</name>
    <name evidence="7" type="ORF">PLANPX_1145</name>
</gene>
<dbReference type="GO" id="GO:0016020">
    <property type="term" value="C:membrane"/>
    <property type="evidence" value="ECO:0007669"/>
    <property type="project" value="GOC"/>
</dbReference>
<keyword evidence="5 6" id="KW-0012">Acyltransferase</keyword>
<dbReference type="PANTHER" id="PTHR43378:SF2">
    <property type="entry name" value="UDP-3-O-ACYLGLUCOSAMINE N-ACYLTRANSFERASE 1, MITOCHONDRIAL-RELATED"/>
    <property type="match status" value="1"/>
</dbReference>
<keyword evidence="4 6" id="KW-0443">Lipid metabolism</keyword>
<dbReference type="PANTHER" id="PTHR43378">
    <property type="entry name" value="UDP-3-O-ACYLGLUCOSAMINE N-ACYLTRANSFERASE"/>
    <property type="match status" value="1"/>
</dbReference>
<protein>
    <recommendedName>
        <fullName evidence="6">UDP-3-O-acylglucosamine N-acyltransferase</fullName>
        <ecNumber evidence="6">2.3.1.191</ecNumber>
    </recommendedName>
</protein>
<dbReference type="HAMAP" id="MF_00523">
    <property type="entry name" value="LpxD"/>
    <property type="match status" value="1"/>
</dbReference>
<comment type="function">
    <text evidence="6">Catalyzes the N-acylation of UDP-3-O-acylglucosamine using 3-hydroxyacyl-ACP as the acyl donor. Is involved in the biosynthesis of lipid A, a phosphorylated glycolipid that anchors the lipopolysaccharide to the outer membrane of the cell.</text>
</comment>
<evidence type="ECO:0000256" key="4">
    <source>
        <dbReference type="ARBA" id="ARBA00023098"/>
    </source>
</evidence>
<organism evidence="7 8">
    <name type="scientific">Lacipirellula parvula</name>
    <dbReference type="NCBI Taxonomy" id="2650471"/>
    <lineage>
        <taxon>Bacteria</taxon>
        <taxon>Pseudomonadati</taxon>
        <taxon>Planctomycetota</taxon>
        <taxon>Planctomycetia</taxon>
        <taxon>Pirellulales</taxon>
        <taxon>Lacipirellulaceae</taxon>
        <taxon>Lacipirellula</taxon>
    </lineage>
</organism>
<dbReference type="AlphaFoldDB" id="A0A5K7XB25"/>
<proteinExistence type="inferred from homology"/>
<sequence length="355" mass="36847">MPTTLGELARLVGGDLRGEANIPLIGAATTDVARNGEVTLAERPDRARGLTASLASAVIAAPNVDCGGKPSIVVADVHAAFATAVRHFHPPRVPVRVGVSPQAFVSPSAKLSRNVEVHPGATIGEDVTIGAHTTIHSGVRLMPGCVIGAGVTIFPNAVLYENTRVGDRVVIHAGAIIGAHGFGYRQVDGRHLLSAQLGNVELAADVEVGAGTTIDRGTYGPTVIGEGTKIDNLVMIAHNCRLGRHNLICSQVGIAGSTTTGDYVVMAGQVGVRDHVHIGDRAVLCSKAGVSNDVEAGAEMLGAPAAPLRQAKLQMAAVAKLPEMRRQFRILQRQIEELRGEVADDGDDLSTDKAA</sequence>
<dbReference type="KEGG" id="lpav:PLANPX_1145"/>
<dbReference type="NCBIfam" id="TIGR01853">
    <property type="entry name" value="lipid_A_lpxD"/>
    <property type="match status" value="1"/>
</dbReference>
<evidence type="ECO:0000256" key="5">
    <source>
        <dbReference type="ARBA" id="ARBA00023315"/>
    </source>
</evidence>
<dbReference type="CDD" id="cd03352">
    <property type="entry name" value="LbH_LpxD"/>
    <property type="match status" value="1"/>
</dbReference>
<accession>A0A5K7XB25</accession>
<dbReference type="Gene3D" id="2.160.10.10">
    <property type="entry name" value="Hexapeptide repeat proteins"/>
    <property type="match status" value="1"/>
</dbReference>
<keyword evidence="8" id="KW-1185">Reference proteome</keyword>
<keyword evidence="6" id="KW-0677">Repeat</keyword>
<dbReference type="SUPFAM" id="SSF51161">
    <property type="entry name" value="Trimeric LpxA-like enzymes"/>
    <property type="match status" value="1"/>
</dbReference>
<dbReference type="Pfam" id="PF00132">
    <property type="entry name" value="Hexapep"/>
    <property type="match status" value="3"/>
</dbReference>
<dbReference type="GO" id="GO:0016410">
    <property type="term" value="F:N-acyltransferase activity"/>
    <property type="evidence" value="ECO:0007669"/>
    <property type="project" value="InterPro"/>
</dbReference>
<comment type="subunit">
    <text evidence="6">Homotrimer.</text>
</comment>
<evidence type="ECO:0000256" key="2">
    <source>
        <dbReference type="ARBA" id="ARBA00022556"/>
    </source>
</evidence>
<comment type="catalytic activity">
    <reaction evidence="6">
        <text>a UDP-3-O-[(3R)-3-hydroxyacyl]-alpha-D-glucosamine + a (3R)-hydroxyacyl-[ACP] = a UDP-2-N,3-O-bis[(3R)-3-hydroxyacyl]-alpha-D-glucosamine + holo-[ACP] + H(+)</text>
        <dbReference type="Rhea" id="RHEA:53836"/>
        <dbReference type="Rhea" id="RHEA-COMP:9685"/>
        <dbReference type="Rhea" id="RHEA-COMP:9945"/>
        <dbReference type="ChEBI" id="CHEBI:15378"/>
        <dbReference type="ChEBI" id="CHEBI:64479"/>
        <dbReference type="ChEBI" id="CHEBI:78827"/>
        <dbReference type="ChEBI" id="CHEBI:137740"/>
        <dbReference type="ChEBI" id="CHEBI:137748"/>
        <dbReference type="EC" id="2.3.1.191"/>
    </reaction>
</comment>
<dbReference type="GO" id="GO:0009245">
    <property type="term" value="P:lipid A biosynthetic process"/>
    <property type="evidence" value="ECO:0007669"/>
    <property type="project" value="UniProtKB-UniRule"/>
</dbReference>
<comment type="pathway">
    <text evidence="6">Bacterial outer membrane biogenesis; LPS lipid A biosynthesis.</text>
</comment>
<keyword evidence="1 6" id="KW-0444">Lipid biosynthesis</keyword>
<evidence type="ECO:0000256" key="1">
    <source>
        <dbReference type="ARBA" id="ARBA00022516"/>
    </source>
</evidence>
<dbReference type="EMBL" id="AP021861">
    <property type="protein sequence ID" value="BBO31533.1"/>
    <property type="molecule type" value="Genomic_DNA"/>
</dbReference>
<evidence type="ECO:0000256" key="6">
    <source>
        <dbReference type="HAMAP-Rule" id="MF_00523"/>
    </source>
</evidence>
<reference evidence="8" key="1">
    <citation type="submission" date="2019-10" db="EMBL/GenBank/DDBJ databases">
        <title>Lacipirellula parvula gen. nov., sp. nov., representing a lineage of planctomycetes widespread in freshwater anoxic habitats, and description of the family Lacipirellulaceae.</title>
        <authorList>
            <person name="Dedysh S.N."/>
            <person name="Kulichevskaya I.S."/>
            <person name="Beletsky A.V."/>
            <person name="Rakitin A.L."/>
            <person name="Mardanov A.V."/>
            <person name="Ivanova A.A."/>
            <person name="Saltykova V.X."/>
            <person name="Rijpstra W.I.C."/>
            <person name="Sinninghe Damste J.S."/>
            <person name="Ravin N.V."/>
        </authorList>
    </citation>
    <scope>NUCLEOTIDE SEQUENCE [LARGE SCALE GENOMIC DNA]</scope>
    <source>
        <strain evidence="8">PX69</strain>
    </source>
</reference>
<evidence type="ECO:0000256" key="3">
    <source>
        <dbReference type="ARBA" id="ARBA00022679"/>
    </source>
</evidence>
<keyword evidence="2 6" id="KW-0441">Lipid A biosynthesis</keyword>
<dbReference type="InterPro" id="IPR001451">
    <property type="entry name" value="Hexapep"/>
</dbReference>
<dbReference type="RefSeq" id="WP_152097668.1">
    <property type="nucleotide sequence ID" value="NZ_AP021861.1"/>
</dbReference>
<name>A0A5K7XB25_9BACT</name>
<keyword evidence="3 6" id="KW-0808">Transferase</keyword>
<dbReference type="UniPathway" id="UPA00973"/>
<dbReference type="EC" id="2.3.1.191" evidence="6"/>
<feature type="active site" description="Proton acceptor" evidence="6">
    <location>
        <position position="238"/>
    </location>
</feature>
<comment type="similarity">
    <text evidence="6">Belongs to the transferase hexapeptide repeat family. LpxD subfamily.</text>
</comment>
<evidence type="ECO:0000313" key="7">
    <source>
        <dbReference type="EMBL" id="BBO31533.1"/>
    </source>
</evidence>